<evidence type="ECO:0000256" key="9">
    <source>
        <dbReference type="SAM" id="MobiDB-lite"/>
    </source>
</evidence>
<dbReference type="OrthoDB" id="26523at2759"/>
<keyword evidence="5" id="KW-0378">Hydrolase</keyword>
<proteinExistence type="inferred from homology"/>
<comment type="catalytic activity">
    <reaction evidence="8">
        <text>O-phospho-L-tyrosyl-[protein] + H2O = L-tyrosyl-[protein] + phosphate</text>
        <dbReference type="Rhea" id="RHEA:10684"/>
        <dbReference type="Rhea" id="RHEA-COMP:10136"/>
        <dbReference type="Rhea" id="RHEA-COMP:20101"/>
        <dbReference type="ChEBI" id="CHEBI:15377"/>
        <dbReference type="ChEBI" id="CHEBI:43474"/>
        <dbReference type="ChEBI" id="CHEBI:46858"/>
        <dbReference type="ChEBI" id="CHEBI:61978"/>
        <dbReference type="EC" id="3.1.3.48"/>
    </reaction>
</comment>
<sequence>MLSITGVEEMQELAEKFTEISIAVKSTEVLINTEGKHGLIADYSDSFALPYFSSPRVPDLPQISDTVLVELIEGQFQDSIASFLIIDCRYPYEYNGGHIRTAVNVHTAQDFNHVFFDTGKVEHIKNGRNIIIFYCEYSLERGPAMFRRLRDADRVKHKLQYPMLQYPEMYLLSGGYKKFFNNHANMCSPPNYVEMTNEKYGSWSECRQERAVSFCDKRRNSEPIPSKTDSGNQVSPLPETPRHFHFQSSSLTDLCYDSRQSDSSFYHPRFMAIQSAHSVMQFNHVH</sequence>
<dbReference type="SMART" id="SM00450">
    <property type="entry name" value="RHOD"/>
    <property type="match status" value="1"/>
</dbReference>
<evidence type="ECO:0000256" key="6">
    <source>
        <dbReference type="ARBA" id="ARBA00022912"/>
    </source>
</evidence>
<dbReference type="Gene3D" id="3.40.250.10">
    <property type="entry name" value="Rhodanese-like domain"/>
    <property type="match status" value="1"/>
</dbReference>
<dbReference type="InterPro" id="IPR036873">
    <property type="entry name" value="Rhodanese-like_dom_sf"/>
</dbReference>
<evidence type="ECO:0000313" key="12">
    <source>
        <dbReference type="Proteomes" id="UP000030665"/>
    </source>
</evidence>
<evidence type="ECO:0000313" key="11">
    <source>
        <dbReference type="EMBL" id="CDW59549.1"/>
    </source>
</evidence>
<name>A0A077ZIC1_TRITR</name>
<feature type="domain" description="Rhodanese" evidence="10">
    <location>
        <begin position="79"/>
        <end position="188"/>
    </location>
</feature>
<dbReference type="SUPFAM" id="SSF52821">
    <property type="entry name" value="Rhodanese/Cell cycle control phosphatase"/>
    <property type="match status" value="1"/>
</dbReference>
<evidence type="ECO:0000256" key="2">
    <source>
        <dbReference type="ARBA" id="ARBA00013064"/>
    </source>
</evidence>
<dbReference type="GO" id="GO:0005634">
    <property type="term" value="C:nucleus"/>
    <property type="evidence" value="ECO:0007669"/>
    <property type="project" value="TreeGrafter"/>
</dbReference>
<dbReference type="PANTHER" id="PTHR10828">
    <property type="entry name" value="M-PHASE INDUCER PHOSPHATASE DUAL SPECIFICITY PHOSPHATASE CDC25"/>
    <property type="match status" value="1"/>
</dbReference>
<keyword evidence="12" id="KW-1185">Reference proteome</keyword>
<reference evidence="11" key="2">
    <citation type="submission" date="2014-03" db="EMBL/GenBank/DDBJ databases">
        <title>The whipworm genome and dual-species transcriptomics of an intimate host-pathogen interaction.</title>
        <authorList>
            <person name="Foth B.J."/>
            <person name="Tsai I.J."/>
            <person name="Reid A.J."/>
            <person name="Bancroft A.J."/>
            <person name="Nichol S."/>
            <person name="Tracey A."/>
            <person name="Holroyd N."/>
            <person name="Cotton J.A."/>
            <person name="Stanley E.J."/>
            <person name="Zarowiecki M."/>
            <person name="Liu J.Z."/>
            <person name="Huckvale T."/>
            <person name="Cooper P.J."/>
            <person name="Grencis R.K."/>
            <person name="Berriman M."/>
        </authorList>
    </citation>
    <scope>NUCLEOTIDE SEQUENCE [LARGE SCALE GENOMIC DNA]</scope>
</reference>
<dbReference type="STRING" id="36087.A0A077ZIC1"/>
<dbReference type="PANTHER" id="PTHR10828:SF76">
    <property type="entry name" value="M-PHASE INDUCER PHOSPHATASE"/>
    <property type="match status" value="1"/>
</dbReference>
<feature type="region of interest" description="Disordered" evidence="9">
    <location>
        <begin position="217"/>
        <end position="238"/>
    </location>
</feature>
<dbReference type="Proteomes" id="UP000030665">
    <property type="component" value="Unassembled WGS sequence"/>
</dbReference>
<keyword evidence="3" id="KW-0132">Cell division</keyword>
<reference evidence="11" key="1">
    <citation type="submission" date="2014-01" db="EMBL/GenBank/DDBJ databases">
        <authorList>
            <person name="Aslett M."/>
        </authorList>
    </citation>
    <scope>NUCLEOTIDE SEQUENCE</scope>
</reference>
<dbReference type="GO" id="GO:0004725">
    <property type="term" value="F:protein tyrosine phosphatase activity"/>
    <property type="evidence" value="ECO:0007669"/>
    <property type="project" value="UniProtKB-EC"/>
</dbReference>
<dbReference type="Pfam" id="PF00581">
    <property type="entry name" value="Rhodanese"/>
    <property type="match status" value="1"/>
</dbReference>
<evidence type="ECO:0000256" key="4">
    <source>
        <dbReference type="ARBA" id="ARBA00022776"/>
    </source>
</evidence>
<dbReference type="EC" id="3.1.3.48" evidence="2"/>
<evidence type="ECO:0000256" key="8">
    <source>
        <dbReference type="ARBA" id="ARBA00051722"/>
    </source>
</evidence>
<dbReference type="InterPro" id="IPR001763">
    <property type="entry name" value="Rhodanese-like_dom"/>
</dbReference>
<accession>A0A077ZIC1</accession>
<evidence type="ECO:0000256" key="7">
    <source>
        <dbReference type="ARBA" id="ARBA00023306"/>
    </source>
</evidence>
<keyword evidence="7" id="KW-0131">Cell cycle</keyword>
<dbReference type="GO" id="GO:0110032">
    <property type="term" value="P:positive regulation of G2/MI transition of meiotic cell cycle"/>
    <property type="evidence" value="ECO:0007669"/>
    <property type="project" value="TreeGrafter"/>
</dbReference>
<dbReference type="GO" id="GO:0000086">
    <property type="term" value="P:G2/M transition of mitotic cell cycle"/>
    <property type="evidence" value="ECO:0007669"/>
    <property type="project" value="TreeGrafter"/>
</dbReference>
<dbReference type="FunFam" id="3.40.250.10:FF:000021">
    <property type="entry name" value="M-phase inducer phosphatase cdc-25.2"/>
    <property type="match status" value="1"/>
</dbReference>
<dbReference type="InterPro" id="IPR000751">
    <property type="entry name" value="MPI_Phosphatase"/>
</dbReference>
<dbReference type="AlphaFoldDB" id="A0A077ZIC1"/>
<evidence type="ECO:0000256" key="5">
    <source>
        <dbReference type="ARBA" id="ARBA00022801"/>
    </source>
</evidence>
<comment type="similarity">
    <text evidence="1">Belongs to the MPI phosphatase family.</text>
</comment>
<evidence type="ECO:0000256" key="3">
    <source>
        <dbReference type="ARBA" id="ARBA00022618"/>
    </source>
</evidence>
<gene>
    <name evidence="11" type="ORF">TTRE_0000788601</name>
</gene>
<dbReference type="GO" id="GO:0051301">
    <property type="term" value="P:cell division"/>
    <property type="evidence" value="ECO:0007669"/>
    <property type="project" value="UniProtKB-KW"/>
</dbReference>
<dbReference type="GO" id="GO:0005737">
    <property type="term" value="C:cytoplasm"/>
    <property type="evidence" value="ECO:0007669"/>
    <property type="project" value="TreeGrafter"/>
</dbReference>
<dbReference type="EMBL" id="HG806637">
    <property type="protein sequence ID" value="CDW59549.1"/>
    <property type="molecule type" value="Genomic_DNA"/>
</dbReference>
<dbReference type="PRINTS" id="PR00716">
    <property type="entry name" value="MPIPHPHTASE"/>
</dbReference>
<protein>
    <recommendedName>
        <fullName evidence="2">protein-tyrosine-phosphatase</fullName>
        <ecNumber evidence="2">3.1.3.48</ecNumber>
    </recommendedName>
</protein>
<dbReference type="PROSITE" id="PS50206">
    <property type="entry name" value="RHODANESE_3"/>
    <property type="match status" value="1"/>
</dbReference>
<evidence type="ECO:0000259" key="10">
    <source>
        <dbReference type="PROSITE" id="PS50206"/>
    </source>
</evidence>
<dbReference type="GO" id="GO:0010971">
    <property type="term" value="P:positive regulation of G2/M transition of mitotic cell cycle"/>
    <property type="evidence" value="ECO:0007669"/>
    <property type="project" value="TreeGrafter"/>
</dbReference>
<keyword evidence="6" id="KW-0904">Protein phosphatase</keyword>
<keyword evidence="4" id="KW-0498">Mitosis</keyword>
<organism evidence="11 12">
    <name type="scientific">Trichuris trichiura</name>
    <name type="common">Whipworm</name>
    <name type="synonym">Trichocephalus trichiurus</name>
    <dbReference type="NCBI Taxonomy" id="36087"/>
    <lineage>
        <taxon>Eukaryota</taxon>
        <taxon>Metazoa</taxon>
        <taxon>Ecdysozoa</taxon>
        <taxon>Nematoda</taxon>
        <taxon>Enoplea</taxon>
        <taxon>Dorylaimia</taxon>
        <taxon>Trichinellida</taxon>
        <taxon>Trichuridae</taxon>
        <taxon>Trichuris</taxon>
    </lineage>
</organism>
<evidence type="ECO:0000256" key="1">
    <source>
        <dbReference type="ARBA" id="ARBA00011065"/>
    </source>
</evidence>